<sequence>MTLQEHESKLYDEFDRFTSDPGESIRSYYFRYAKLINEMNIIKMSMSKMQINMKFVNHLQPEWSSTRSWSFLHEEQQEFLADKLKENDDCDDLQLHITANFKADLVDSYDSDCDDEATASAIFMASLPPADQSMIT</sequence>
<comment type="caution">
    <text evidence="1">The sequence shown here is derived from an EMBL/GenBank/DDBJ whole genome shotgun (WGS) entry which is preliminary data.</text>
</comment>
<name>A0A699H6J8_TANCI</name>
<protein>
    <submittedName>
        <fullName evidence="1">Integrase, catalytic region, zinc finger, CCHC-type, peptidase aspartic, catalytic</fullName>
    </submittedName>
</protein>
<organism evidence="1">
    <name type="scientific">Tanacetum cinerariifolium</name>
    <name type="common">Dalmatian daisy</name>
    <name type="synonym">Chrysanthemum cinerariifolium</name>
    <dbReference type="NCBI Taxonomy" id="118510"/>
    <lineage>
        <taxon>Eukaryota</taxon>
        <taxon>Viridiplantae</taxon>
        <taxon>Streptophyta</taxon>
        <taxon>Embryophyta</taxon>
        <taxon>Tracheophyta</taxon>
        <taxon>Spermatophyta</taxon>
        <taxon>Magnoliopsida</taxon>
        <taxon>eudicotyledons</taxon>
        <taxon>Gunneridae</taxon>
        <taxon>Pentapetalae</taxon>
        <taxon>asterids</taxon>
        <taxon>campanulids</taxon>
        <taxon>Asterales</taxon>
        <taxon>Asteraceae</taxon>
        <taxon>Asteroideae</taxon>
        <taxon>Anthemideae</taxon>
        <taxon>Anthemidinae</taxon>
        <taxon>Tanacetum</taxon>
    </lineage>
</organism>
<reference evidence="1" key="1">
    <citation type="journal article" date="2019" name="Sci. Rep.">
        <title>Draft genome of Tanacetum cinerariifolium, the natural source of mosquito coil.</title>
        <authorList>
            <person name="Yamashiro T."/>
            <person name="Shiraishi A."/>
            <person name="Satake H."/>
            <person name="Nakayama K."/>
        </authorList>
    </citation>
    <scope>NUCLEOTIDE SEQUENCE</scope>
</reference>
<gene>
    <name evidence="1" type="ORF">Tci_317261</name>
</gene>
<dbReference type="EMBL" id="BKCJ010109170">
    <property type="protein sequence ID" value="GEX45286.1"/>
    <property type="molecule type" value="Genomic_DNA"/>
</dbReference>
<proteinExistence type="predicted"/>
<dbReference type="AlphaFoldDB" id="A0A699H6J8"/>
<evidence type="ECO:0000313" key="1">
    <source>
        <dbReference type="EMBL" id="GEX45286.1"/>
    </source>
</evidence>
<accession>A0A699H6J8</accession>